<dbReference type="PANTHER" id="PTHR10957">
    <property type="entry name" value="RAP1 GTPASE-GDP DISSOCIATION STIMULATOR 1"/>
    <property type="match status" value="1"/>
</dbReference>
<dbReference type="InterPro" id="IPR011989">
    <property type="entry name" value="ARM-like"/>
</dbReference>
<name>A0A1Y2BEW4_9TREE</name>
<evidence type="ECO:0000313" key="1">
    <source>
        <dbReference type="EMBL" id="ORY33383.1"/>
    </source>
</evidence>
<dbReference type="EMBL" id="MCFC01000006">
    <property type="protein sequence ID" value="ORY33383.1"/>
    <property type="molecule type" value="Genomic_DNA"/>
</dbReference>
<dbReference type="AlphaFoldDB" id="A0A1Y2BEW4"/>
<gene>
    <name evidence="1" type="ORF">BCR39DRAFT_519645</name>
</gene>
<evidence type="ECO:0008006" key="3">
    <source>
        <dbReference type="Google" id="ProtNLM"/>
    </source>
</evidence>
<dbReference type="InParanoid" id="A0A1Y2BEW4"/>
<dbReference type="InterPro" id="IPR016024">
    <property type="entry name" value="ARM-type_fold"/>
</dbReference>
<sequence>MSFSDSLMSLQDQYDLVIQLSGREPLAEDDKLLLDCLHAIAVALRDEHERKRAPSSLATSLVDLMRTGTWMIIEACARVAANLAADNGERLPMSCTESDTGRTELVNAGYLESTLHLLSSVSETHERTLLASLLNMSVDRHEPTCRLLAQHLPIFFEVLERQRNGPWVWEILAATAEQDPNMFCISYRLEYSARFAEALKLSDEDTIANACGILERLCESDAPPAGLPIEAMIDFIEHATGLGISKASLINALVAVSPAVMQLDIMWQTMERWLVAREDQVACALLCLGNAVNDTIALRIVDTLLPQVLLVDASIPTVQHAMIGLLRNLSVPIATRITMGSAGVMERLVDMGVWKEDRDILGSVQGGAVVLIKNLCREAPNASRFVDIPDGIEQLLLLHARSDDRALRLEIARLFSNIVRHRNDRMQDERILDSLVEMLRAGEEFPILLHEAVVAIAVLAAFEPRIRPVLLGKLLVETDGDAPLVQLARLAESGDKAELRENVHTLLANLDPVIVKSAIDAARQLNA</sequence>
<proteinExistence type="predicted"/>
<organism evidence="1 2">
    <name type="scientific">Naematelia encephala</name>
    <dbReference type="NCBI Taxonomy" id="71784"/>
    <lineage>
        <taxon>Eukaryota</taxon>
        <taxon>Fungi</taxon>
        <taxon>Dikarya</taxon>
        <taxon>Basidiomycota</taxon>
        <taxon>Agaricomycotina</taxon>
        <taxon>Tremellomycetes</taxon>
        <taxon>Tremellales</taxon>
        <taxon>Naemateliaceae</taxon>
        <taxon>Naematelia</taxon>
    </lineage>
</organism>
<dbReference type="Gene3D" id="1.25.10.10">
    <property type="entry name" value="Leucine-rich Repeat Variant"/>
    <property type="match status" value="2"/>
</dbReference>
<comment type="caution">
    <text evidence="1">The sequence shown here is derived from an EMBL/GenBank/DDBJ whole genome shotgun (WGS) entry which is preliminary data.</text>
</comment>
<accession>A0A1Y2BEW4</accession>
<dbReference type="GO" id="GO:0005085">
    <property type="term" value="F:guanyl-nucleotide exchange factor activity"/>
    <property type="evidence" value="ECO:0007669"/>
    <property type="project" value="InterPro"/>
</dbReference>
<protein>
    <recommendedName>
        <fullName evidence="3">Armadillo-type protein</fullName>
    </recommendedName>
</protein>
<reference evidence="1 2" key="1">
    <citation type="submission" date="2016-07" db="EMBL/GenBank/DDBJ databases">
        <title>Pervasive Adenine N6-methylation of Active Genes in Fungi.</title>
        <authorList>
            <consortium name="DOE Joint Genome Institute"/>
            <person name="Mondo S.J."/>
            <person name="Dannebaum R.O."/>
            <person name="Kuo R.C."/>
            <person name="Labutti K."/>
            <person name="Haridas S."/>
            <person name="Kuo A."/>
            <person name="Salamov A."/>
            <person name="Ahrendt S.R."/>
            <person name="Lipzen A."/>
            <person name="Sullivan W."/>
            <person name="Andreopoulos W.B."/>
            <person name="Clum A."/>
            <person name="Lindquist E."/>
            <person name="Daum C."/>
            <person name="Ramamoorthy G.K."/>
            <person name="Gryganskyi A."/>
            <person name="Culley D."/>
            <person name="Magnuson J.K."/>
            <person name="James T.Y."/>
            <person name="O'Malley M.A."/>
            <person name="Stajich J.E."/>
            <person name="Spatafora J.W."/>
            <person name="Visel A."/>
            <person name="Grigoriev I.V."/>
        </authorList>
    </citation>
    <scope>NUCLEOTIDE SEQUENCE [LARGE SCALE GENOMIC DNA]</scope>
    <source>
        <strain evidence="1 2">68-887.2</strain>
    </source>
</reference>
<dbReference type="SUPFAM" id="SSF48371">
    <property type="entry name" value="ARM repeat"/>
    <property type="match status" value="1"/>
</dbReference>
<keyword evidence="2" id="KW-1185">Reference proteome</keyword>
<evidence type="ECO:0000313" key="2">
    <source>
        <dbReference type="Proteomes" id="UP000193986"/>
    </source>
</evidence>
<dbReference type="STRING" id="71784.A0A1Y2BEW4"/>
<dbReference type="OrthoDB" id="26149at2759"/>
<dbReference type="Proteomes" id="UP000193986">
    <property type="component" value="Unassembled WGS sequence"/>
</dbReference>
<dbReference type="InterPro" id="IPR040144">
    <property type="entry name" value="RAP1GDS1"/>
</dbReference>